<dbReference type="AlphaFoldDB" id="A0A8X6X587"/>
<evidence type="ECO:0000256" key="1">
    <source>
        <dbReference type="SAM" id="MobiDB-lite"/>
    </source>
</evidence>
<sequence length="83" mass="8792">MGALISRRSVIEAGEMNEQTNEAPLRSQWPPLGSALTPCLNLPGASLVSGRGARALHHGARANGPAGTRQETRFLSKLSNSDR</sequence>
<proteinExistence type="predicted"/>
<keyword evidence="3" id="KW-1185">Reference proteome</keyword>
<comment type="caution">
    <text evidence="2">The sequence shown here is derived from an EMBL/GenBank/DDBJ whole genome shotgun (WGS) entry which is preliminary data.</text>
</comment>
<evidence type="ECO:0000313" key="2">
    <source>
        <dbReference type="EMBL" id="GFY47243.1"/>
    </source>
</evidence>
<name>A0A8X6X587_9ARAC</name>
<protein>
    <submittedName>
        <fullName evidence="2">Uncharacterized protein</fullName>
    </submittedName>
</protein>
<feature type="region of interest" description="Disordered" evidence="1">
    <location>
        <begin position="1"/>
        <end position="26"/>
    </location>
</feature>
<dbReference type="Proteomes" id="UP000886998">
    <property type="component" value="Unassembled WGS sequence"/>
</dbReference>
<organism evidence="2 3">
    <name type="scientific">Trichonephila inaurata madagascariensis</name>
    <dbReference type="NCBI Taxonomy" id="2747483"/>
    <lineage>
        <taxon>Eukaryota</taxon>
        <taxon>Metazoa</taxon>
        <taxon>Ecdysozoa</taxon>
        <taxon>Arthropoda</taxon>
        <taxon>Chelicerata</taxon>
        <taxon>Arachnida</taxon>
        <taxon>Araneae</taxon>
        <taxon>Araneomorphae</taxon>
        <taxon>Entelegynae</taxon>
        <taxon>Araneoidea</taxon>
        <taxon>Nephilidae</taxon>
        <taxon>Trichonephila</taxon>
        <taxon>Trichonephila inaurata</taxon>
    </lineage>
</organism>
<dbReference type="OrthoDB" id="10316365at2759"/>
<accession>A0A8X6X587</accession>
<feature type="region of interest" description="Disordered" evidence="1">
    <location>
        <begin position="57"/>
        <end position="83"/>
    </location>
</feature>
<evidence type="ECO:0000313" key="3">
    <source>
        <dbReference type="Proteomes" id="UP000886998"/>
    </source>
</evidence>
<gene>
    <name evidence="2" type="ORF">TNIN_1331</name>
</gene>
<reference evidence="2" key="1">
    <citation type="submission" date="2020-08" db="EMBL/GenBank/DDBJ databases">
        <title>Multicomponent nature underlies the extraordinary mechanical properties of spider dragline silk.</title>
        <authorList>
            <person name="Kono N."/>
            <person name="Nakamura H."/>
            <person name="Mori M."/>
            <person name="Yoshida Y."/>
            <person name="Ohtoshi R."/>
            <person name="Malay A.D."/>
            <person name="Moran D.A.P."/>
            <person name="Tomita M."/>
            <person name="Numata K."/>
            <person name="Arakawa K."/>
        </authorList>
    </citation>
    <scope>NUCLEOTIDE SEQUENCE</scope>
</reference>
<feature type="compositionally biased region" description="Basic and acidic residues" evidence="1">
    <location>
        <begin position="70"/>
        <end position="83"/>
    </location>
</feature>
<dbReference type="EMBL" id="BMAV01005850">
    <property type="protein sequence ID" value="GFY47243.1"/>
    <property type="molecule type" value="Genomic_DNA"/>
</dbReference>